<dbReference type="InterPro" id="IPR036388">
    <property type="entry name" value="WH-like_DNA-bd_sf"/>
</dbReference>
<proteinExistence type="predicted"/>
<dbReference type="Pfam" id="PF13280">
    <property type="entry name" value="WYL"/>
    <property type="match status" value="1"/>
</dbReference>
<evidence type="ECO:0000313" key="3">
    <source>
        <dbReference type="EMBL" id="QHE62613.1"/>
    </source>
</evidence>
<name>A0A6I6UTX4_9BACI</name>
<protein>
    <submittedName>
        <fullName evidence="3">WYL domain-containing protein</fullName>
    </submittedName>
</protein>
<gene>
    <name evidence="3" type="ORF">FHE72_17465</name>
</gene>
<dbReference type="Proteomes" id="UP000465062">
    <property type="component" value="Chromosome"/>
</dbReference>
<dbReference type="InterPro" id="IPR026881">
    <property type="entry name" value="WYL_dom"/>
</dbReference>
<dbReference type="AlphaFoldDB" id="A0A6I6UTX4"/>
<sequence>MPKIDNMLAILWMLRSGKKVTAQQISEKLEMNIRTVYRYIDTISTSGVPIVSEPGHNGGYSLLNHFVEAPLFFDVEEQTSLYHAAVFAEEAGYYGGEALNRAISKLSNHSNQEQETKVNHHVTSLEIISGLRSASIEPFLKELEQAVADGYSVNVLYHKSGEKPLSERLVDPYRMIYWNNKWYVIGFCHLRNDIRSFRVDRMENLMMTENTFNLPEDFSARDFFVKNLLPTIEDKEGIMSLVLNGGKSALDDICQHWFLGHYLQERTPNQAVFLLEKEIIHTYVPYLLLPYNRSIKVMEPISLKKRMIEVLTELIEFHQVCELP</sequence>
<dbReference type="InterPro" id="IPR013196">
    <property type="entry name" value="HTH_11"/>
</dbReference>
<evidence type="ECO:0000259" key="1">
    <source>
        <dbReference type="Pfam" id="PF08279"/>
    </source>
</evidence>
<dbReference type="PROSITE" id="PS52050">
    <property type="entry name" value="WYL"/>
    <property type="match status" value="1"/>
</dbReference>
<dbReference type="PANTHER" id="PTHR34580:SF3">
    <property type="entry name" value="PROTEIN PAFB"/>
    <property type="match status" value="1"/>
</dbReference>
<feature type="domain" description="WYL" evidence="2">
    <location>
        <begin position="139"/>
        <end position="205"/>
    </location>
</feature>
<evidence type="ECO:0000313" key="4">
    <source>
        <dbReference type="Proteomes" id="UP000465062"/>
    </source>
</evidence>
<feature type="domain" description="Helix-turn-helix type 11" evidence="1">
    <location>
        <begin position="8"/>
        <end position="60"/>
    </location>
</feature>
<dbReference type="RefSeq" id="WP_159362510.1">
    <property type="nucleotide sequence ID" value="NZ_CP047394.1"/>
</dbReference>
<dbReference type="InterPro" id="IPR036390">
    <property type="entry name" value="WH_DNA-bd_sf"/>
</dbReference>
<reference evidence="3 4" key="1">
    <citation type="submission" date="2019-06" db="EMBL/GenBank/DDBJ databases">
        <title>An operon consisting of a P-type ATPase gene and a transcriptional regular gene given the different cadmium resistance in Bacillus vietamensis 151-6 and Bacillus marisflavi 151-25.</title>
        <authorList>
            <person name="Yu X."/>
        </authorList>
    </citation>
    <scope>NUCLEOTIDE SEQUENCE [LARGE SCALE GENOMIC DNA]</scope>
    <source>
        <strain evidence="3 4">151-6</strain>
    </source>
</reference>
<dbReference type="PANTHER" id="PTHR34580">
    <property type="match status" value="1"/>
</dbReference>
<dbReference type="Pfam" id="PF08279">
    <property type="entry name" value="HTH_11"/>
    <property type="match status" value="1"/>
</dbReference>
<dbReference type="Gene3D" id="1.10.10.10">
    <property type="entry name" value="Winged helix-like DNA-binding domain superfamily/Winged helix DNA-binding domain"/>
    <property type="match status" value="1"/>
</dbReference>
<accession>A0A6I6UTX4</accession>
<organism evidence="3 4">
    <name type="scientific">Rossellomorea vietnamensis</name>
    <dbReference type="NCBI Taxonomy" id="218284"/>
    <lineage>
        <taxon>Bacteria</taxon>
        <taxon>Bacillati</taxon>
        <taxon>Bacillota</taxon>
        <taxon>Bacilli</taxon>
        <taxon>Bacillales</taxon>
        <taxon>Bacillaceae</taxon>
        <taxon>Rossellomorea</taxon>
    </lineage>
</organism>
<evidence type="ECO:0000259" key="2">
    <source>
        <dbReference type="Pfam" id="PF13280"/>
    </source>
</evidence>
<dbReference type="KEGG" id="bvq:FHE72_17465"/>
<dbReference type="InterPro" id="IPR051534">
    <property type="entry name" value="CBASS_pafABC_assoc_protein"/>
</dbReference>
<dbReference type="SUPFAM" id="SSF46785">
    <property type="entry name" value="Winged helix' DNA-binding domain"/>
    <property type="match status" value="1"/>
</dbReference>
<dbReference type="EMBL" id="CP047394">
    <property type="protein sequence ID" value="QHE62613.1"/>
    <property type="molecule type" value="Genomic_DNA"/>
</dbReference>